<dbReference type="EMBL" id="CP113089">
    <property type="protein sequence ID" value="WAB81187.1"/>
    <property type="molecule type" value="Genomic_DNA"/>
</dbReference>
<dbReference type="PROSITE" id="PS01128">
    <property type="entry name" value="SHIKIMATE_KINASE"/>
    <property type="match status" value="1"/>
</dbReference>
<dbReference type="GO" id="GO:0005829">
    <property type="term" value="C:cytosol"/>
    <property type="evidence" value="ECO:0007669"/>
    <property type="project" value="TreeGrafter"/>
</dbReference>
<comment type="pathway">
    <text evidence="1 11">Metabolic intermediate biosynthesis; chorismate biosynthesis; chorismate from D-erythrose 4-phosphate and phosphoenolpyruvate: step 5/7.</text>
</comment>
<feature type="binding site" evidence="11">
    <location>
        <position position="126"/>
    </location>
    <ligand>
        <name>ATP</name>
        <dbReference type="ChEBI" id="CHEBI:30616"/>
    </ligand>
</feature>
<dbReference type="Proteomes" id="UP001164706">
    <property type="component" value="Chromosome"/>
</dbReference>
<dbReference type="EC" id="2.7.1.71" evidence="3 11"/>
<feature type="binding site" evidence="11">
    <location>
        <position position="90"/>
    </location>
    <ligand>
        <name>substrate</name>
    </ligand>
</feature>
<dbReference type="KEGG" id="mdb:OVN18_11685"/>
<keyword evidence="11" id="KW-0963">Cytoplasm</keyword>
<comment type="cofactor">
    <cofactor evidence="11">
        <name>Mg(2+)</name>
        <dbReference type="ChEBI" id="CHEBI:18420"/>
    </cofactor>
    <text evidence="11">Binds 1 Mg(2+) ion per subunit.</text>
</comment>
<keyword evidence="8 11" id="KW-0067">ATP-binding</keyword>
<feature type="region of interest" description="Disordered" evidence="12">
    <location>
        <begin position="179"/>
        <end position="204"/>
    </location>
</feature>
<dbReference type="PANTHER" id="PTHR21087">
    <property type="entry name" value="SHIKIMATE KINASE"/>
    <property type="match status" value="1"/>
</dbReference>
<comment type="subunit">
    <text evidence="11">Monomer.</text>
</comment>
<evidence type="ECO:0000313" key="13">
    <source>
        <dbReference type="EMBL" id="WAB81187.1"/>
    </source>
</evidence>
<dbReference type="GO" id="GO:0009423">
    <property type="term" value="P:chorismate biosynthetic process"/>
    <property type="evidence" value="ECO:0007669"/>
    <property type="project" value="UniProtKB-UniRule"/>
</dbReference>
<accession>A0A9E8SB28</accession>
<dbReference type="GO" id="GO:0004765">
    <property type="term" value="F:shikimate kinase activity"/>
    <property type="evidence" value="ECO:0007669"/>
    <property type="project" value="UniProtKB-UniRule"/>
</dbReference>
<feature type="binding site" evidence="11">
    <location>
        <begin position="24"/>
        <end position="29"/>
    </location>
    <ligand>
        <name>ATP</name>
        <dbReference type="ChEBI" id="CHEBI:30616"/>
    </ligand>
</feature>
<dbReference type="AlphaFoldDB" id="A0A9E8SB28"/>
<gene>
    <name evidence="11" type="primary">aroK</name>
    <name evidence="13" type="ORF">OVN18_11685</name>
</gene>
<sequence length="204" mass="21417">MPAPSGAAEPARTTPAVVLIGPPAAGKSRLGRRLSRLLDLPLIDTDRLVVEAHGPIPQIFAEHGEPVFRAWEREAVAAALEQRAVVSLGGGAVLDPATQQQLAGLPVVLLTLSAEAAAARLDGSSRPLAGGVEAWTALVAARAPLYERLATASWDTSRRPLDRIAQEIADWATAHDADPAAARITTRTTDRSSDPAVEPREDSP</sequence>
<keyword evidence="7 11" id="KW-0418">Kinase</keyword>
<dbReference type="GO" id="GO:0008652">
    <property type="term" value="P:amino acid biosynthetic process"/>
    <property type="evidence" value="ECO:0007669"/>
    <property type="project" value="UniProtKB-KW"/>
</dbReference>
<dbReference type="PANTHER" id="PTHR21087:SF16">
    <property type="entry name" value="SHIKIMATE KINASE 1, CHLOROPLASTIC"/>
    <property type="match status" value="1"/>
</dbReference>
<keyword evidence="11" id="KW-0479">Metal-binding</keyword>
<feature type="compositionally biased region" description="Basic and acidic residues" evidence="12">
    <location>
        <begin position="188"/>
        <end position="204"/>
    </location>
</feature>
<dbReference type="InterPro" id="IPR023000">
    <property type="entry name" value="Shikimate_kinase_CS"/>
</dbReference>
<comment type="similarity">
    <text evidence="2 11">Belongs to the shikimate kinase family.</text>
</comment>
<evidence type="ECO:0000256" key="4">
    <source>
        <dbReference type="ARBA" id="ARBA00022605"/>
    </source>
</evidence>
<evidence type="ECO:0000256" key="3">
    <source>
        <dbReference type="ARBA" id="ARBA00012154"/>
    </source>
</evidence>
<keyword evidence="9 11" id="KW-0057">Aromatic amino acid biosynthesis</keyword>
<dbReference type="GO" id="GO:0009073">
    <property type="term" value="P:aromatic amino acid family biosynthetic process"/>
    <property type="evidence" value="ECO:0007669"/>
    <property type="project" value="UniProtKB-KW"/>
</dbReference>
<feature type="binding site" evidence="11">
    <location>
        <position position="46"/>
    </location>
    <ligand>
        <name>substrate</name>
    </ligand>
</feature>
<dbReference type="CDD" id="cd00464">
    <property type="entry name" value="SK"/>
    <property type="match status" value="1"/>
</dbReference>
<evidence type="ECO:0000256" key="9">
    <source>
        <dbReference type="ARBA" id="ARBA00023141"/>
    </source>
</evidence>
<comment type="subcellular location">
    <subcellularLocation>
        <location evidence="11">Cytoplasm</location>
    </subcellularLocation>
</comment>
<feature type="binding site" evidence="11">
    <location>
        <position position="159"/>
    </location>
    <ligand>
        <name>ATP</name>
        <dbReference type="ChEBI" id="CHEBI:30616"/>
    </ligand>
</feature>
<feature type="binding site" evidence="11">
    <location>
        <position position="69"/>
    </location>
    <ligand>
        <name>substrate</name>
    </ligand>
</feature>
<evidence type="ECO:0000256" key="10">
    <source>
        <dbReference type="ARBA" id="ARBA00048567"/>
    </source>
</evidence>
<dbReference type="InterPro" id="IPR000623">
    <property type="entry name" value="Shikimate_kinase/TSH1"/>
</dbReference>
<comment type="function">
    <text evidence="11">Catalyzes the specific phosphorylation of the 3-hydroxyl group of shikimic acid using ATP as a cosubstrate.</text>
</comment>
<keyword evidence="14" id="KW-1185">Reference proteome</keyword>
<dbReference type="Pfam" id="PF01202">
    <property type="entry name" value="SKI"/>
    <property type="match status" value="1"/>
</dbReference>
<evidence type="ECO:0000256" key="6">
    <source>
        <dbReference type="ARBA" id="ARBA00022741"/>
    </source>
</evidence>
<evidence type="ECO:0000313" key="14">
    <source>
        <dbReference type="Proteomes" id="UP001164706"/>
    </source>
</evidence>
<dbReference type="InterPro" id="IPR031322">
    <property type="entry name" value="Shikimate/glucono_kinase"/>
</dbReference>
<organism evidence="13 14">
    <name type="scientific">Microcella daejeonensis</name>
    <dbReference type="NCBI Taxonomy" id="2994971"/>
    <lineage>
        <taxon>Bacteria</taxon>
        <taxon>Bacillati</taxon>
        <taxon>Actinomycetota</taxon>
        <taxon>Actinomycetes</taxon>
        <taxon>Micrococcales</taxon>
        <taxon>Microbacteriaceae</taxon>
        <taxon>Microcella</taxon>
    </lineage>
</organism>
<feature type="binding site" evidence="11">
    <location>
        <position position="142"/>
    </location>
    <ligand>
        <name>substrate</name>
    </ligand>
</feature>
<dbReference type="GO" id="GO:0000287">
    <property type="term" value="F:magnesium ion binding"/>
    <property type="evidence" value="ECO:0007669"/>
    <property type="project" value="UniProtKB-UniRule"/>
</dbReference>
<dbReference type="InterPro" id="IPR027417">
    <property type="entry name" value="P-loop_NTPase"/>
</dbReference>
<dbReference type="PRINTS" id="PR01100">
    <property type="entry name" value="SHIKIMTKNASE"/>
</dbReference>
<dbReference type="Gene3D" id="3.40.50.300">
    <property type="entry name" value="P-loop containing nucleotide triphosphate hydrolases"/>
    <property type="match status" value="1"/>
</dbReference>
<evidence type="ECO:0000256" key="1">
    <source>
        <dbReference type="ARBA" id="ARBA00004842"/>
    </source>
</evidence>
<dbReference type="RefSeq" id="WP_267780947.1">
    <property type="nucleotide sequence ID" value="NZ_CP113089.1"/>
</dbReference>
<keyword evidence="5 11" id="KW-0808">Transferase</keyword>
<evidence type="ECO:0000256" key="2">
    <source>
        <dbReference type="ARBA" id="ARBA00006997"/>
    </source>
</evidence>
<name>A0A9E8SB28_9MICO</name>
<evidence type="ECO:0000256" key="5">
    <source>
        <dbReference type="ARBA" id="ARBA00022679"/>
    </source>
</evidence>
<feature type="binding site" evidence="11">
    <location>
        <position position="28"/>
    </location>
    <ligand>
        <name>Mg(2+)</name>
        <dbReference type="ChEBI" id="CHEBI:18420"/>
    </ligand>
</feature>
<protein>
    <recommendedName>
        <fullName evidence="3 11">Shikimate kinase</fullName>
        <shortName evidence="11">SK</shortName>
        <ecNumber evidence="3 11">2.7.1.71</ecNumber>
    </recommendedName>
</protein>
<evidence type="ECO:0000256" key="8">
    <source>
        <dbReference type="ARBA" id="ARBA00022840"/>
    </source>
</evidence>
<reference evidence="13" key="1">
    <citation type="submission" date="2022-11" db="EMBL/GenBank/DDBJ databases">
        <title>Description of Microcella daejonensis nov. sp, isolated from riverside soil.</title>
        <authorList>
            <person name="Molina K.M."/>
            <person name="Kim S.B."/>
        </authorList>
    </citation>
    <scope>NUCLEOTIDE SEQUENCE</scope>
    <source>
        <strain evidence="13">MMS21-STM12</strain>
    </source>
</reference>
<dbReference type="GO" id="GO:0005524">
    <property type="term" value="F:ATP binding"/>
    <property type="evidence" value="ECO:0007669"/>
    <property type="project" value="UniProtKB-UniRule"/>
</dbReference>
<evidence type="ECO:0000256" key="11">
    <source>
        <dbReference type="HAMAP-Rule" id="MF_00109"/>
    </source>
</evidence>
<comment type="catalytic activity">
    <reaction evidence="10 11">
        <text>shikimate + ATP = 3-phosphoshikimate + ADP + H(+)</text>
        <dbReference type="Rhea" id="RHEA:13121"/>
        <dbReference type="ChEBI" id="CHEBI:15378"/>
        <dbReference type="ChEBI" id="CHEBI:30616"/>
        <dbReference type="ChEBI" id="CHEBI:36208"/>
        <dbReference type="ChEBI" id="CHEBI:145989"/>
        <dbReference type="ChEBI" id="CHEBI:456216"/>
        <dbReference type="EC" id="2.7.1.71"/>
    </reaction>
</comment>
<evidence type="ECO:0000256" key="12">
    <source>
        <dbReference type="SAM" id="MobiDB-lite"/>
    </source>
</evidence>
<dbReference type="SUPFAM" id="SSF52540">
    <property type="entry name" value="P-loop containing nucleoside triphosphate hydrolases"/>
    <property type="match status" value="1"/>
</dbReference>
<keyword evidence="4 11" id="KW-0028">Amino-acid biosynthesis</keyword>
<keyword evidence="6 11" id="KW-0547">Nucleotide-binding</keyword>
<proteinExistence type="inferred from homology"/>
<evidence type="ECO:0000256" key="7">
    <source>
        <dbReference type="ARBA" id="ARBA00022777"/>
    </source>
</evidence>
<keyword evidence="11" id="KW-0460">Magnesium</keyword>
<dbReference type="HAMAP" id="MF_00109">
    <property type="entry name" value="Shikimate_kinase"/>
    <property type="match status" value="1"/>
</dbReference>